<dbReference type="InterPro" id="IPR012338">
    <property type="entry name" value="Beta-lactam/transpept-like"/>
</dbReference>
<feature type="domain" description="Penicillin-binding protein transpeptidase" evidence="12">
    <location>
        <begin position="303"/>
        <end position="512"/>
    </location>
</feature>
<dbReference type="AlphaFoldDB" id="Q5LWT2"/>
<evidence type="ECO:0000256" key="1">
    <source>
        <dbReference type="ARBA" id="ARBA00004752"/>
    </source>
</evidence>
<dbReference type="HOGENOM" id="CLU_006354_7_3_5"/>
<keyword evidence="6" id="KW-0328">Glycosyltransferase</keyword>
<dbReference type="GO" id="GO:0008658">
    <property type="term" value="F:penicillin binding"/>
    <property type="evidence" value="ECO:0007669"/>
    <property type="project" value="InterPro"/>
</dbReference>
<dbReference type="Pfam" id="PF06832">
    <property type="entry name" value="BiPBP_C"/>
    <property type="match status" value="1"/>
</dbReference>
<dbReference type="InterPro" id="IPR023346">
    <property type="entry name" value="Lysozyme-like_dom_sf"/>
</dbReference>
<accession>Q5LWT2</accession>
<dbReference type="CAZy" id="GT51">
    <property type="family name" value="Glycosyltransferase Family 51"/>
</dbReference>
<keyword evidence="5" id="KW-0645">Protease</keyword>
<feature type="domain" description="Penicillin-binding C-terminal" evidence="14">
    <location>
        <begin position="597"/>
        <end position="673"/>
    </location>
</feature>
<dbReference type="GO" id="GO:0009252">
    <property type="term" value="P:peptidoglycan biosynthetic process"/>
    <property type="evidence" value="ECO:0007669"/>
    <property type="project" value="UniProtKB-UniPathway"/>
</dbReference>
<evidence type="ECO:0000256" key="8">
    <source>
        <dbReference type="ARBA" id="ARBA00022801"/>
    </source>
</evidence>
<evidence type="ECO:0000256" key="6">
    <source>
        <dbReference type="ARBA" id="ARBA00022676"/>
    </source>
</evidence>
<evidence type="ECO:0000256" key="10">
    <source>
        <dbReference type="ARBA" id="ARBA00044770"/>
    </source>
</evidence>
<dbReference type="RefSeq" id="WP_011045906.1">
    <property type="nucleotide sequence ID" value="NC_003911.12"/>
</dbReference>
<dbReference type="KEGG" id="sil:SPO0135"/>
<sequence length="679" mass="72568">MMPRPARWLMVLALVLWAGAALRDGANRWIDATQLPPVLTETGVEIRDRNGALLRAYQVGDGIWRLAPGAVDSGFTRMLIRYEDKRFADHAGVDPLAMLRAAGQALWYRRPVSGGSTLTMQVARLIEDGPTGRWAGKLRQIRVALALERRLDKQRILALYLTHAPYGGNLEGVRAAALAWFGKEPHRLTPAQSALLVALPQAPEARRPDRHPRAARAARDRVLHRMLAQGVLSGEAMQAALGEAIPQAQRPFPLLAPHLADRLRAADPAARRHDVTLDAGLQSRFEDLLAKAALEAGGRLSAALMVVDHRSGEIFASVGSAGYSAERQGFVDMTRALRSPGSTLKPFVYGLAFDQGLAHPDTLILDSPVMFGRYAPRNFDGEFRGELRVREALQLSLNIPVVRLTDDLGPVRLMAALRRGGATPRLPGGTPGLAIALGGVGLTLQDLVQLYAGLAQGGQGPLLRHALGEAAQPAGRLFSPSAAWQVGDILAGLAPPPGARRGVLAYKTGTSYGHRDAWAVGFDGAHVIGVWLGRADGTPVPGAFGGDLAAPVLFEAFGRLKPAFDPLPPPPPDTLILPTAELPLPLQRYRPRGAVFEVEPDAPQLLFPPDGAVLTTDGGPVTVKLRGGQAPFTLLANGRPLATGIFVREFDVPSPGSGFATLIVLDARGRASRAELRLE</sequence>
<evidence type="ECO:0000313" key="16">
    <source>
        <dbReference type="Proteomes" id="UP000001023"/>
    </source>
</evidence>
<keyword evidence="7" id="KW-0808">Transferase</keyword>
<dbReference type="Pfam" id="PF00905">
    <property type="entry name" value="Transpeptidase"/>
    <property type="match status" value="1"/>
</dbReference>
<dbReference type="Gene3D" id="3.40.710.10">
    <property type="entry name" value="DD-peptidase/beta-lactamase superfamily"/>
    <property type="match status" value="1"/>
</dbReference>
<feature type="domain" description="Glycosyl transferase family 51" evidence="13">
    <location>
        <begin position="75"/>
        <end position="226"/>
    </location>
</feature>
<dbReference type="InterPro" id="IPR011815">
    <property type="entry name" value="PBP_1c"/>
</dbReference>
<protein>
    <recommendedName>
        <fullName evidence="10">peptidoglycan glycosyltransferase</fullName>
        <ecNumber evidence="10">2.4.99.28</ecNumber>
    </recommendedName>
</protein>
<dbReference type="GO" id="GO:0030288">
    <property type="term" value="C:outer membrane-bounded periplasmic space"/>
    <property type="evidence" value="ECO:0007669"/>
    <property type="project" value="TreeGrafter"/>
</dbReference>
<dbReference type="InterPro" id="IPR001264">
    <property type="entry name" value="Glyco_trans_51"/>
</dbReference>
<dbReference type="EC" id="2.4.99.28" evidence="10"/>
<evidence type="ECO:0000256" key="5">
    <source>
        <dbReference type="ARBA" id="ARBA00022670"/>
    </source>
</evidence>
<organism evidence="15 16">
    <name type="scientific">Ruegeria pomeroyi (strain ATCC 700808 / DSM 15171 / DSS-3)</name>
    <name type="common">Silicibacter pomeroyi</name>
    <dbReference type="NCBI Taxonomy" id="246200"/>
    <lineage>
        <taxon>Bacteria</taxon>
        <taxon>Pseudomonadati</taxon>
        <taxon>Pseudomonadota</taxon>
        <taxon>Alphaproteobacteria</taxon>
        <taxon>Rhodobacterales</taxon>
        <taxon>Roseobacteraceae</taxon>
        <taxon>Ruegeria</taxon>
    </lineage>
</organism>
<dbReference type="InterPro" id="IPR036950">
    <property type="entry name" value="PBP_transglycosylase"/>
</dbReference>
<keyword evidence="9" id="KW-0511">Multifunctional enzyme</keyword>
<dbReference type="InterPro" id="IPR009647">
    <property type="entry name" value="PBP_C"/>
</dbReference>
<evidence type="ECO:0000256" key="3">
    <source>
        <dbReference type="ARBA" id="ARBA00007739"/>
    </source>
</evidence>
<dbReference type="SUPFAM" id="SSF53955">
    <property type="entry name" value="Lysozyme-like"/>
    <property type="match status" value="1"/>
</dbReference>
<keyword evidence="4" id="KW-0121">Carboxypeptidase</keyword>
<comment type="similarity">
    <text evidence="2">In the C-terminal section; belongs to the transpeptidase family.</text>
</comment>
<evidence type="ECO:0000313" key="15">
    <source>
        <dbReference type="EMBL" id="AAV93463.1"/>
    </source>
</evidence>
<evidence type="ECO:0000256" key="2">
    <source>
        <dbReference type="ARBA" id="ARBA00007090"/>
    </source>
</evidence>
<dbReference type="Proteomes" id="UP000001023">
    <property type="component" value="Chromosome"/>
</dbReference>
<dbReference type="UniPathway" id="UPA00219"/>
<reference evidence="15 16" key="2">
    <citation type="journal article" date="2014" name="Stand. Genomic Sci.">
        <title>An updated genome annotation for the model marine bacterium Ruegeria pomeroyi DSS-3.</title>
        <authorList>
            <person name="Rivers A.R."/>
            <person name="Smith C.B."/>
            <person name="Moran M.A."/>
        </authorList>
    </citation>
    <scope>GENOME REANNOTATION</scope>
    <source>
        <strain evidence="16">ATCC 700808 / DSM 15171 / DSS-3</strain>
    </source>
</reference>
<reference evidence="15 16" key="1">
    <citation type="journal article" date="2004" name="Nature">
        <title>Genome sequence of Silicibacter pomeroyi reveals adaptations to the marine environment.</title>
        <authorList>
            <person name="Moran M.A."/>
            <person name="Buchan A."/>
            <person name="Gonzalez J.M."/>
            <person name="Heidelberg J.F."/>
            <person name="Whitman W.B."/>
            <person name="Kiene R.P."/>
            <person name="Henriksen J.R."/>
            <person name="King G.M."/>
            <person name="Belas R."/>
            <person name="Fuqua C."/>
            <person name="Brinkac L."/>
            <person name="Lewis M."/>
            <person name="Johri S."/>
            <person name="Weaver B."/>
            <person name="Pai G."/>
            <person name="Eisen J.A."/>
            <person name="Rahe E."/>
            <person name="Sheldon W.M."/>
            <person name="Ye W."/>
            <person name="Miller T.R."/>
            <person name="Carlton J."/>
            <person name="Rasko D.A."/>
            <person name="Paulsen I.T."/>
            <person name="Ren Q."/>
            <person name="Daugherty S.C."/>
            <person name="Deboy R.T."/>
            <person name="Dodson R.J."/>
            <person name="Durkin A.S."/>
            <person name="Madupu R."/>
            <person name="Nelson W.C."/>
            <person name="Sullivan S.A."/>
            <person name="Rosovitz M.J."/>
            <person name="Haft D.H."/>
            <person name="Selengut J."/>
            <person name="Ward N."/>
        </authorList>
    </citation>
    <scope>NUCLEOTIDE SEQUENCE [LARGE SCALE GENOMIC DNA]</scope>
    <source>
        <strain evidence="16">ATCC 700808 / DSM 15171 / DSS-3</strain>
    </source>
</reference>
<dbReference type="Pfam" id="PF00912">
    <property type="entry name" value="Transgly"/>
    <property type="match status" value="1"/>
</dbReference>
<keyword evidence="8" id="KW-0378">Hydrolase</keyword>
<evidence type="ECO:0000259" key="13">
    <source>
        <dbReference type="Pfam" id="PF00912"/>
    </source>
</evidence>
<evidence type="ECO:0000259" key="14">
    <source>
        <dbReference type="Pfam" id="PF06832"/>
    </source>
</evidence>
<dbReference type="NCBIfam" id="TIGR02073">
    <property type="entry name" value="PBP_1c"/>
    <property type="match status" value="1"/>
</dbReference>
<name>Q5LWT2_RUEPO</name>
<evidence type="ECO:0000256" key="4">
    <source>
        <dbReference type="ARBA" id="ARBA00022645"/>
    </source>
</evidence>
<evidence type="ECO:0000259" key="12">
    <source>
        <dbReference type="Pfam" id="PF00905"/>
    </source>
</evidence>
<gene>
    <name evidence="15" type="primary">pbpC</name>
    <name evidence="15" type="ordered locus">SPO0135</name>
</gene>
<dbReference type="Gene3D" id="1.10.3810.10">
    <property type="entry name" value="Biosynthetic peptidoglycan transglycosylase-like"/>
    <property type="match status" value="1"/>
</dbReference>
<dbReference type="GO" id="GO:0006508">
    <property type="term" value="P:proteolysis"/>
    <property type="evidence" value="ECO:0007669"/>
    <property type="project" value="UniProtKB-KW"/>
</dbReference>
<dbReference type="InterPro" id="IPR050396">
    <property type="entry name" value="Glycosyltr_51/Transpeptidase"/>
</dbReference>
<evidence type="ECO:0000256" key="9">
    <source>
        <dbReference type="ARBA" id="ARBA00023268"/>
    </source>
</evidence>
<comment type="catalytic activity">
    <reaction evidence="11">
        <text>[GlcNAc-(1-&gt;4)-Mur2Ac(oyl-L-Ala-gamma-D-Glu-L-Lys-D-Ala-D-Ala)](n)-di-trans,octa-cis-undecaprenyl diphosphate + beta-D-GlcNAc-(1-&gt;4)-Mur2Ac(oyl-L-Ala-gamma-D-Glu-L-Lys-D-Ala-D-Ala)-di-trans,octa-cis-undecaprenyl diphosphate = [GlcNAc-(1-&gt;4)-Mur2Ac(oyl-L-Ala-gamma-D-Glu-L-Lys-D-Ala-D-Ala)](n+1)-di-trans,octa-cis-undecaprenyl diphosphate + di-trans,octa-cis-undecaprenyl diphosphate + H(+)</text>
        <dbReference type="Rhea" id="RHEA:23708"/>
        <dbReference type="Rhea" id="RHEA-COMP:9602"/>
        <dbReference type="Rhea" id="RHEA-COMP:9603"/>
        <dbReference type="ChEBI" id="CHEBI:15378"/>
        <dbReference type="ChEBI" id="CHEBI:58405"/>
        <dbReference type="ChEBI" id="CHEBI:60033"/>
        <dbReference type="ChEBI" id="CHEBI:78435"/>
        <dbReference type="EC" id="2.4.99.28"/>
    </reaction>
</comment>
<comment type="pathway">
    <text evidence="1">Cell wall biogenesis; peptidoglycan biosynthesis.</text>
</comment>
<dbReference type="eggNOG" id="COG4953">
    <property type="taxonomic scope" value="Bacteria"/>
</dbReference>
<dbReference type="GO" id="GO:0004180">
    <property type="term" value="F:carboxypeptidase activity"/>
    <property type="evidence" value="ECO:0007669"/>
    <property type="project" value="UniProtKB-KW"/>
</dbReference>
<dbReference type="InterPro" id="IPR001460">
    <property type="entry name" value="PCN-bd_Tpept"/>
</dbReference>
<evidence type="ECO:0000256" key="7">
    <source>
        <dbReference type="ARBA" id="ARBA00022679"/>
    </source>
</evidence>
<dbReference type="SUPFAM" id="SSF56601">
    <property type="entry name" value="beta-lactamase/transpeptidase-like"/>
    <property type="match status" value="1"/>
</dbReference>
<dbReference type="STRING" id="246200.SPO0135"/>
<dbReference type="PANTHER" id="PTHR32282:SF15">
    <property type="entry name" value="PENICILLIN-BINDING PROTEIN 1C"/>
    <property type="match status" value="1"/>
</dbReference>
<dbReference type="PaxDb" id="246200-SPO0135"/>
<keyword evidence="16" id="KW-1185">Reference proteome</keyword>
<dbReference type="EMBL" id="CP000031">
    <property type="protein sequence ID" value="AAV93463.1"/>
    <property type="molecule type" value="Genomic_DNA"/>
</dbReference>
<proteinExistence type="inferred from homology"/>
<comment type="similarity">
    <text evidence="3">In the N-terminal section; belongs to the glycosyltransferase 51 family.</text>
</comment>
<dbReference type="GO" id="GO:0008955">
    <property type="term" value="F:peptidoglycan glycosyltransferase activity"/>
    <property type="evidence" value="ECO:0007669"/>
    <property type="project" value="UniProtKB-EC"/>
</dbReference>
<evidence type="ECO:0000256" key="11">
    <source>
        <dbReference type="ARBA" id="ARBA00049902"/>
    </source>
</evidence>
<dbReference type="PANTHER" id="PTHR32282">
    <property type="entry name" value="BINDING PROTEIN TRANSPEPTIDASE, PUTATIVE-RELATED"/>
    <property type="match status" value="1"/>
</dbReference>